<dbReference type="InterPro" id="IPR001509">
    <property type="entry name" value="Epimerase_deHydtase"/>
</dbReference>
<dbReference type="PANTHER" id="PTHR43245">
    <property type="entry name" value="BIFUNCTIONAL POLYMYXIN RESISTANCE PROTEIN ARNA"/>
    <property type="match status" value="1"/>
</dbReference>
<gene>
    <name evidence="3" type="ORF">ENR15_10755</name>
</gene>
<name>A0A7C3ZKH1_9CYAN</name>
<evidence type="ECO:0000256" key="1">
    <source>
        <dbReference type="SAM" id="MobiDB-lite"/>
    </source>
</evidence>
<dbReference type="AlphaFoldDB" id="A0A7C3ZKH1"/>
<evidence type="ECO:0000259" key="2">
    <source>
        <dbReference type="Pfam" id="PF01370"/>
    </source>
</evidence>
<dbReference type="EMBL" id="DSPX01000104">
    <property type="protein sequence ID" value="HGG01105.1"/>
    <property type="molecule type" value="Genomic_DNA"/>
</dbReference>
<reference evidence="3" key="1">
    <citation type="journal article" date="2020" name="mSystems">
        <title>Genome- and Community-Level Interaction Insights into Carbon Utilization and Element Cycling Functions of Hydrothermarchaeota in Hydrothermal Sediment.</title>
        <authorList>
            <person name="Zhou Z."/>
            <person name="Liu Y."/>
            <person name="Xu W."/>
            <person name="Pan J."/>
            <person name="Luo Z.H."/>
            <person name="Li M."/>
        </authorList>
    </citation>
    <scope>NUCLEOTIDE SEQUENCE [LARGE SCALE GENOMIC DNA]</scope>
    <source>
        <strain evidence="3">SpSt-374</strain>
    </source>
</reference>
<accession>A0A7C3ZKH1</accession>
<protein>
    <submittedName>
        <fullName evidence="3">NAD(P)-dependent oxidoreductase</fullName>
    </submittedName>
</protein>
<dbReference type="InterPro" id="IPR050177">
    <property type="entry name" value="Lipid_A_modif_metabolic_enz"/>
</dbReference>
<dbReference type="Gene3D" id="3.40.50.720">
    <property type="entry name" value="NAD(P)-binding Rossmann-like Domain"/>
    <property type="match status" value="1"/>
</dbReference>
<dbReference type="InterPro" id="IPR036291">
    <property type="entry name" value="NAD(P)-bd_dom_sf"/>
</dbReference>
<organism evidence="3">
    <name type="scientific">Planktothricoides sp. SpSt-374</name>
    <dbReference type="NCBI Taxonomy" id="2282167"/>
    <lineage>
        <taxon>Bacteria</taxon>
        <taxon>Bacillati</taxon>
        <taxon>Cyanobacteriota</taxon>
        <taxon>Cyanophyceae</taxon>
        <taxon>Oscillatoriophycideae</taxon>
        <taxon>Oscillatoriales</taxon>
        <taxon>Oscillatoriaceae</taxon>
        <taxon>Planktothricoides</taxon>
    </lineage>
</organism>
<feature type="region of interest" description="Disordered" evidence="1">
    <location>
        <begin position="311"/>
        <end position="338"/>
    </location>
</feature>
<dbReference type="PANTHER" id="PTHR43245:SF13">
    <property type="entry name" value="UDP-D-APIOSE_UDP-D-XYLOSE SYNTHASE 2"/>
    <property type="match status" value="1"/>
</dbReference>
<dbReference type="Pfam" id="PF01370">
    <property type="entry name" value="Epimerase"/>
    <property type="match status" value="1"/>
</dbReference>
<comment type="caution">
    <text evidence="3">The sequence shown here is derived from an EMBL/GenBank/DDBJ whole genome shotgun (WGS) entry which is preliminary data.</text>
</comment>
<feature type="domain" description="NAD-dependent epimerase/dehydratase" evidence="2">
    <location>
        <begin position="6"/>
        <end position="218"/>
    </location>
</feature>
<proteinExistence type="predicted"/>
<dbReference type="SUPFAM" id="SSF51735">
    <property type="entry name" value="NAD(P)-binding Rossmann-fold domains"/>
    <property type="match status" value="1"/>
</dbReference>
<evidence type="ECO:0000313" key="3">
    <source>
        <dbReference type="EMBL" id="HGG01105.1"/>
    </source>
</evidence>
<sequence length="338" mass="37974">MTSKRIFVTGASGCIGHYLTETLIQETDHELYLLVRNPAKLKFDWRSPRVHLLQGDMRRIERFAQLLGTIDVAVLVATAWGGVDAYDINILKTLKLMELLDPQKCEQVIYFSTASILDRHNELLEPARHQGTDYIFSKYQCYKRLSRLPIASRVTTLFPTLVFGGDRTKPYSHLSSGLPEVLKWANLIRFFEADGSFHFIHAKDIATVVKHLIDNPPEPARPFVLGNQAITVNEAISQICAAVGQSISFRIPLYPWLADIFISLFRIQMSSWDRFCLNYRHFTYKDPVTPATFGLTTYSSNLPDLLRITLASQPPPPEEAGDLLSGGAEEQGSGGASE</sequence>